<evidence type="ECO:0000256" key="3">
    <source>
        <dbReference type="PROSITE-ProRule" id="PRU00221"/>
    </source>
</evidence>
<dbReference type="InterPro" id="IPR015943">
    <property type="entry name" value="WD40/YVTN_repeat-like_dom_sf"/>
</dbReference>
<proteinExistence type="predicted"/>
<evidence type="ECO:0000256" key="1">
    <source>
        <dbReference type="ARBA" id="ARBA00022574"/>
    </source>
</evidence>
<sequence length="154" mass="16687">MFIKDGIKFVQNFAGVIDKSTPHLYLSALPFSPSKSILARSLGERFSGIAQVTVGQQDDWPRNQRVLQGHTYPVNSVVFSPDGRHIVSGSTDGTIRLWDAQTGGQVGNSLQGHTGPVYSVAFSPDGRHIVSGSRDKTTIQLWYAQTGGQVGYPL</sequence>
<evidence type="ECO:0000313" key="4">
    <source>
        <dbReference type="EMBL" id="KIM69302.1"/>
    </source>
</evidence>
<dbReference type="Proteomes" id="UP000053989">
    <property type="component" value="Unassembled WGS sequence"/>
</dbReference>
<organism evidence="4 5">
    <name type="scientific">Scleroderma citrinum Foug A</name>
    <dbReference type="NCBI Taxonomy" id="1036808"/>
    <lineage>
        <taxon>Eukaryota</taxon>
        <taxon>Fungi</taxon>
        <taxon>Dikarya</taxon>
        <taxon>Basidiomycota</taxon>
        <taxon>Agaricomycotina</taxon>
        <taxon>Agaricomycetes</taxon>
        <taxon>Agaricomycetidae</taxon>
        <taxon>Boletales</taxon>
        <taxon>Sclerodermatineae</taxon>
        <taxon>Sclerodermataceae</taxon>
        <taxon>Scleroderma</taxon>
    </lineage>
</organism>
<keyword evidence="5" id="KW-1185">Reference proteome</keyword>
<dbReference type="Pfam" id="PF00400">
    <property type="entry name" value="WD40"/>
    <property type="match status" value="2"/>
</dbReference>
<dbReference type="PROSITE" id="PS50082">
    <property type="entry name" value="WD_REPEATS_2"/>
    <property type="match status" value="2"/>
</dbReference>
<dbReference type="STRING" id="1036808.A0A0C3AWF5"/>
<dbReference type="InterPro" id="IPR036322">
    <property type="entry name" value="WD40_repeat_dom_sf"/>
</dbReference>
<evidence type="ECO:0000313" key="5">
    <source>
        <dbReference type="Proteomes" id="UP000053989"/>
    </source>
</evidence>
<dbReference type="EMBL" id="KN822007">
    <property type="protein sequence ID" value="KIM69302.1"/>
    <property type="molecule type" value="Genomic_DNA"/>
</dbReference>
<dbReference type="InterPro" id="IPR019775">
    <property type="entry name" value="WD40_repeat_CS"/>
</dbReference>
<dbReference type="PROSITE" id="PS50294">
    <property type="entry name" value="WD_REPEATS_REGION"/>
    <property type="match status" value="2"/>
</dbReference>
<dbReference type="InParanoid" id="A0A0C3AWF5"/>
<dbReference type="HOGENOM" id="CLU_000288_57_19_1"/>
<feature type="repeat" description="WD" evidence="3">
    <location>
        <begin position="110"/>
        <end position="137"/>
    </location>
</feature>
<dbReference type="PANTHER" id="PTHR19879">
    <property type="entry name" value="TRANSCRIPTION INITIATION FACTOR TFIID"/>
    <property type="match status" value="1"/>
</dbReference>
<dbReference type="PANTHER" id="PTHR19879:SF9">
    <property type="entry name" value="TRANSCRIPTION INITIATION FACTOR TFIID SUBUNIT 5"/>
    <property type="match status" value="1"/>
</dbReference>
<protein>
    <submittedName>
        <fullName evidence="4">Uncharacterized protein</fullName>
    </submittedName>
</protein>
<keyword evidence="2" id="KW-0677">Repeat</keyword>
<gene>
    <name evidence="4" type="ORF">SCLCIDRAFT_104269</name>
</gene>
<feature type="repeat" description="WD" evidence="3">
    <location>
        <begin position="67"/>
        <end position="108"/>
    </location>
</feature>
<dbReference type="PROSITE" id="PS00678">
    <property type="entry name" value="WD_REPEATS_1"/>
    <property type="match status" value="1"/>
</dbReference>
<dbReference type="Gene3D" id="2.130.10.10">
    <property type="entry name" value="YVTN repeat-like/Quinoprotein amine dehydrogenase"/>
    <property type="match status" value="1"/>
</dbReference>
<dbReference type="SMART" id="SM00320">
    <property type="entry name" value="WD40"/>
    <property type="match status" value="2"/>
</dbReference>
<dbReference type="AlphaFoldDB" id="A0A0C3AWF5"/>
<evidence type="ECO:0000256" key="2">
    <source>
        <dbReference type="ARBA" id="ARBA00022737"/>
    </source>
</evidence>
<keyword evidence="1 3" id="KW-0853">WD repeat</keyword>
<dbReference type="InterPro" id="IPR001680">
    <property type="entry name" value="WD40_rpt"/>
</dbReference>
<reference evidence="4 5" key="1">
    <citation type="submission" date="2014-04" db="EMBL/GenBank/DDBJ databases">
        <authorList>
            <consortium name="DOE Joint Genome Institute"/>
            <person name="Kuo A."/>
            <person name="Kohler A."/>
            <person name="Nagy L.G."/>
            <person name="Floudas D."/>
            <person name="Copeland A."/>
            <person name="Barry K.W."/>
            <person name="Cichocki N."/>
            <person name="Veneault-Fourrey C."/>
            <person name="LaButti K."/>
            <person name="Lindquist E.A."/>
            <person name="Lipzen A."/>
            <person name="Lundell T."/>
            <person name="Morin E."/>
            <person name="Murat C."/>
            <person name="Sun H."/>
            <person name="Tunlid A."/>
            <person name="Henrissat B."/>
            <person name="Grigoriev I.V."/>
            <person name="Hibbett D.S."/>
            <person name="Martin F."/>
            <person name="Nordberg H.P."/>
            <person name="Cantor M.N."/>
            <person name="Hua S.X."/>
        </authorList>
    </citation>
    <scope>NUCLEOTIDE SEQUENCE [LARGE SCALE GENOMIC DNA]</scope>
    <source>
        <strain evidence="4 5">Foug A</strain>
    </source>
</reference>
<accession>A0A0C3AWF5</accession>
<dbReference type="OrthoDB" id="3267146at2759"/>
<dbReference type="SUPFAM" id="SSF50978">
    <property type="entry name" value="WD40 repeat-like"/>
    <property type="match status" value="1"/>
</dbReference>
<name>A0A0C3AWF5_9AGAM</name>
<reference evidence="5" key="2">
    <citation type="submission" date="2015-01" db="EMBL/GenBank/DDBJ databases">
        <title>Evolutionary Origins and Diversification of the Mycorrhizal Mutualists.</title>
        <authorList>
            <consortium name="DOE Joint Genome Institute"/>
            <consortium name="Mycorrhizal Genomics Consortium"/>
            <person name="Kohler A."/>
            <person name="Kuo A."/>
            <person name="Nagy L.G."/>
            <person name="Floudas D."/>
            <person name="Copeland A."/>
            <person name="Barry K.W."/>
            <person name="Cichocki N."/>
            <person name="Veneault-Fourrey C."/>
            <person name="LaButti K."/>
            <person name="Lindquist E.A."/>
            <person name="Lipzen A."/>
            <person name="Lundell T."/>
            <person name="Morin E."/>
            <person name="Murat C."/>
            <person name="Riley R."/>
            <person name="Ohm R."/>
            <person name="Sun H."/>
            <person name="Tunlid A."/>
            <person name="Henrissat B."/>
            <person name="Grigoriev I.V."/>
            <person name="Hibbett D.S."/>
            <person name="Martin F."/>
        </authorList>
    </citation>
    <scope>NUCLEOTIDE SEQUENCE [LARGE SCALE GENOMIC DNA]</scope>
    <source>
        <strain evidence="5">Foug A</strain>
    </source>
</reference>